<keyword evidence="1" id="KW-0175">Coiled coil</keyword>
<evidence type="ECO:0000313" key="2">
    <source>
        <dbReference type="EMBL" id="CAH1996922.1"/>
    </source>
</evidence>
<proteinExistence type="predicted"/>
<keyword evidence="3" id="KW-1185">Reference proteome</keyword>
<reference evidence="2" key="1">
    <citation type="submission" date="2022-03" db="EMBL/GenBank/DDBJ databases">
        <authorList>
            <person name="Sayadi A."/>
        </authorList>
    </citation>
    <scope>NUCLEOTIDE SEQUENCE</scope>
</reference>
<comment type="caution">
    <text evidence="2">The sequence shown here is derived from an EMBL/GenBank/DDBJ whole genome shotgun (WGS) entry which is preliminary data.</text>
</comment>
<gene>
    <name evidence="2" type="ORF">ACAOBT_LOCUS23433</name>
</gene>
<accession>A0A9P0LPC1</accession>
<name>A0A9P0LPC1_ACAOB</name>
<feature type="coiled-coil region" evidence="1">
    <location>
        <begin position="96"/>
        <end position="147"/>
    </location>
</feature>
<dbReference type="EMBL" id="CAKOFQ010007272">
    <property type="protein sequence ID" value="CAH1996922.1"/>
    <property type="molecule type" value="Genomic_DNA"/>
</dbReference>
<dbReference type="AlphaFoldDB" id="A0A9P0LPC1"/>
<dbReference type="OrthoDB" id="8187957at2759"/>
<dbReference type="Proteomes" id="UP001152888">
    <property type="component" value="Unassembled WGS sequence"/>
</dbReference>
<evidence type="ECO:0000313" key="3">
    <source>
        <dbReference type="Proteomes" id="UP001152888"/>
    </source>
</evidence>
<evidence type="ECO:0000256" key="1">
    <source>
        <dbReference type="SAM" id="Coils"/>
    </source>
</evidence>
<sequence length="575" mass="67484">MEDQSACTGEDLLDVFKALNINLLNVNPNTIRAWFDTDDKNMKSLLEWMCTSLSAKNYVSPLEYDEFSKLENPLKDDKYETEVERIETEHPSIFSIEDTELDIELLEYELEHLDDEEMLLDQALAINRSMQENLSNELNEKSTLEIKTATKLKVTKNKTDELAKNLDAINININSQLVKYGQCINDFMYGTQQTLMLTIEDSCQEKVELLSNSIMPILIRPSDETEDSSMFMESTLWISENSRRDMQHDSVKQRLIQSKLNYIVSKTSLETTSKLFDYLMSVKFESLMLLEPMEEIENKIYLKNGRERVMYSMLENIIVDTTGRQVSNSKLRYLQAALANFQSQLKTITELEDLSVLLLAHYHILLIMCSSQTDDIDFSVQFFKKIFYLSNDLQNCENRIEKMRSTIQMYEAEKPDDKFRFIKHVTRIVFGEEFEAKSGLQKILYLKDTLEDLRYRLFSPEFREERSSFLEMKNDLKTLRSFLVPGPTSEVVLVPIELQKMVQSVREHLERQRRCLRTAITVFQSRRKLSKWENHRRLLWTYFYSNPQKLLLVLQEIENEVPSVNSNSKMATLIE</sequence>
<organism evidence="2 3">
    <name type="scientific">Acanthoscelides obtectus</name>
    <name type="common">Bean weevil</name>
    <name type="synonym">Bruchus obtectus</name>
    <dbReference type="NCBI Taxonomy" id="200917"/>
    <lineage>
        <taxon>Eukaryota</taxon>
        <taxon>Metazoa</taxon>
        <taxon>Ecdysozoa</taxon>
        <taxon>Arthropoda</taxon>
        <taxon>Hexapoda</taxon>
        <taxon>Insecta</taxon>
        <taxon>Pterygota</taxon>
        <taxon>Neoptera</taxon>
        <taxon>Endopterygota</taxon>
        <taxon>Coleoptera</taxon>
        <taxon>Polyphaga</taxon>
        <taxon>Cucujiformia</taxon>
        <taxon>Chrysomeloidea</taxon>
        <taxon>Chrysomelidae</taxon>
        <taxon>Bruchinae</taxon>
        <taxon>Bruchini</taxon>
        <taxon>Acanthoscelides</taxon>
    </lineage>
</organism>
<protein>
    <recommendedName>
        <fullName evidence="4">HAUS augmin-like complex subunit 3 N-terminal domain-containing protein</fullName>
    </recommendedName>
</protein>
<evidence type="ECO:0008006" key="4">
    <source>
        <dbReference type="Google" id="ProtNLM"/>
    </source>
</evidence>